<organism evidence="3 4">
    <name type="scientific">Conexibacter stalactiti</name>
    <dbReference type="NCBI Taxonomy" id="1940611"/>
    <lineage>
        <taxon>Bacteria</taxon>
        <taxon>Bacillati</taxon>
        <taxon>Actinomycetota</taxon>
        <taxon>Thermoleophilia</taxon>
        <taxon>Solirubrobacterales</taxon>
        <taxon>Conexibacteraceae</taxon>
        <taxon>Conexibacter</taxon>
    </lineage>
</organism>
<dbReference type="Pfam" id="PF20254">
    <property type="entry name" value="DMFA2_C"/>
    <property type="match status" value="1"/>
</dbReference>
<name>A0ABU4HMY3_9ACTN</name>
<keyword evidence="4" id="KW-1185">Reference proteome</keyword>
<dbReference type="Proteomes" id="UP001284601">
    <property type="component" value="Unassembled WGS sequence"/>
</dbReference>
<accession>A0ABU4HMY3</accession>
<evidence type="ECO:0000313" key="4">
    <source>
        <dbReference type="Proteomes" id="UP001284601"/>
    </source>
</evidence>
<reference evidence="4" key="1">
    <citation type="submission" date="2023-07" db="EMBL/GenBank/DDBJ databases">
        <title>Conexibacter stalactiti sp. nov., isolated from stalactites in a lava cave and emended description of the genus Conexibacter.</title>
        <authorList>
            <person name="Lee S.D."/>
        </authorList>
    </citation>
    <scope>NUCLEOTIDE SEQUENCE [LARGE SCALE GENOMIC DNA]</scope>
    <source>
        <strain evidence="4">KCTC 39840</strain>
    </source>
</reference>
<dbReference type="EMBL" id="JAWSTH010000005">
    <property type="protein sequence ID" value="MDW5593404.1"/>
    <property type="molecule type" value="Genomic_DNA"/>
</dbReference>
<protein>
    <submittedName>
        <fullName evidence="3">DUF6605 domain-containing protein</fullName>
    </submittedName>
</protein>
<comment type="caution">
    <text evidence="3">The sequence shown here is derived from an EMBL/GenBank/DDBJ whole genome shotgun (WGS) entry which is preliminary data.</text>
</comment>
<gene>
    <name evidence="3" type="ORF">R7226_03585</name>
</gene>
<evidence type="ECO:0000256" key="1">
    <source>
        <dbReference type="SAM" id="MobiDB-lite"/>
    </source>
</evidence>
<proteinExistence type="predicted"/>
<feature type="domain" description="N,N-dimethylformamidase beta subunit-like C-terminal" evidence="2">
    <location>
        <begin position="70"/>
        <end position="518"/>
    </location>
</feature>
<sequence>MSPLGSPSEAGALAPEIAWSPPGWPAERPSGGGAVEAWCYTDRFSYAPGEQVQVHVLATAPTYDLIVTRDGAEPEVVWERSGLAGVDAPTPAEAYAAGCGWPVGVSFEIPSDWPSGFHLLTIAVDLPDGSRWEREHFFVVLAPAPASPFVLVHATSTLLAYNDWGGANHYRGLSDDPRVDVGSPLSAVRRPIARGMLRKPASAPREANRFTPPIGFTPTYPPYEWARLHGYGRHHADAGWATYEGPFTRWAQQHGYAVDHLTQHDLHERPDALDGYACALFVGHDEYWSWEMRDAVDRFVDGGGNVARFGGNFIWQVRLEDDGATQACYRLPSLDPAAAETPRLATTIWDARSVGRPGAATLGLSGTAGCYNRYGAAAPRSSGGYTVYRPGHWLFAGTDLRYGDQLGALPVGIATFELDGVEFTFRKGLPYPTHEDGAPEGLEILAMCPATAGERDTWAGTVPLSANVKELDELYEGLGDDLPDYLRDHEYGAGMLACFERGGTVVNTGATEWVVGLIERDPFVERITHNVLRRLGGLA</sequence>
<feature type="region of interest" description="Disordered" evidence="1">
    <location>
        <begin position="1"/>
        <end position="28"/>
    </location>
</feature>
<dbReference type="InterPro" id="IPR046540">
    <property type="entry name" value="DMFA2_C"/>
</dbReference>
<evidence type="ECO:0000259" key="2">
    <source>
        <dbReference type="Pfam" id="PF20254"/>
    </source>
</evidence>
<evidence type="ECO:0000313" key="3">
    <source>
        <dbReference type="EMBL" id="MDW5593404.1"/>
    </source>
</evidence>
<dbReference type="RefSeq" id="WP_318595665.1">
    <property type="nucleotide sequence ID" value="NZ_JAWSTH010000005.1"/>
</dbReference>